<dbReference type="PANTHER" id="PTHR37832:SF1">
    <property type="entry name" value="STRESS-RESPONSE A_B BARREL DOMAIN-CONTAINING PROTEIN"/>
    <property type="match status" value="1"/>
</dbReference>
<protein>
    <submittedName>
        <fullName evidence="2">Stress responsive alpha/beta barrel protein</fullName>
    </submittedName>
</protein>
<sequence>MLTHVVLMKFTDPADAAEAKELLEGLVPGVPQIQKLTVGVDVVRAAVSWDLVLLTEHADLEGLKGYQEHPSHLEVAGWLRPRLASRATVDF</sequence>
<keyword evidence="3" id="KW-1185">Reference proteome</keyword>
<dbReference type="SUPFAM" id="SSF54909">
    <property type="entry name" value="Dimeric alpha+beta barrel"/>
    <property type="match status" value="1"/>
</dbReference>
<dbReference type="Pfam" id="PF07876">
    <property type="entry name" value="Dabb"/>
    <property type="match status" value="1"/>
</dbReference>
<proteinExistence type="predicted"/>
<dbReference type="Gene3D" id="3.30.70.100">
    <property type="match status" value="1"/>
</dbReference>
<dbReference type="AlphaFoldDB" id="A0A3N1D4R6"/>
<dbReference type="RefSeq" id="WP_170201649.1">
    <property type="nucleotide sequence ID" value="NZ_RJKE01000001.1"/>
</dbReference>
<dbReference type="PANTHER" id="PTHR37832">
    <property type="entry name" value="BLL2683 PROTEIN"/>
    <property type="match status" value="1"/>
</dbReference>
<feature type="domain" description="Stress-response A/B barrel" evidence="1">
    <location>
        <begin position="2"/>
        <end position="91"/>
    </location>
</feature>
<comment type="caution">
    <text evidence="2">The sequence shown here is derived from an EMBL/GenBank/DDBJ whole genome shotgun (WGS) entry which is preliminary data.</text>
</comment>
<evidence type="ECO:0000259" key="1">
    <source>
        <dbReference type="PROSITE" id="PS51502"/>
    </source>
</evidence>
<dbReference type="SMART" id="SM00886">
    <property type="entry name" value="Dabb"/>
    <property type="match status" value="1"/>
</dbReference>
<reference evidence="2 3" key="1">
    <citation type="submission" date="2018-11" db="EMBL/GenBank/DDBJ databases">
        <title>Sequencing the genomes of 1000 actinobacteria strains.</title>
        <authorList>
            <person name="Klenk H.-P."/>
        </authorList>
    </citation>
    <scope>NUCLEOTIDE SEQUENCE [LARGE SCALE GENOMIC DNA]</scope>
    <source>
        <strain evidence="2 3">DSM 44254</strain>
    </source>
</reference>
<gene>
    <name evidence="2" type="ORF">EDD29_6202</name>
</gene>
<dbReference type="InterPro" id="IPR011008">
    <property type="entry name" value="Dimeric_a/b-barrel"/>
</dbReference>
<organism evidence="2 3">
    <name type="scientific">Actinocorallia herbida</name>
    <dbReference type="NCBI Taxonomy" id="58109"/>
    <lineage>
        <taxon>Bacteria</taxon>
        <taxon>Bacillati</taxon>
        <taxon>Actinomycetota</taxon>
        <taxon>Actinomycetes</taxon>
        <taxon>Streptosporangiales</taxon>
        <taxon>Thermomonosporaceae</taxon>
        <taxon>Actinocorallia</taxon>
    </lineage>
</organism>
<dbReference type="PROSITE" id="PS51502">
    <property type="entry name" value="S_R_A_B_BARREL"/>
    <property type="match status" value="1"/>
</dbReference>
<accession>A0A3N1D4R6</accession>
<dbReference type="EMBL" id="RJKE01000001">
    <property type="protein sequence ID" value="ROO88531.1"/>
    <property type="molecule type" value="Genomic_DNA"/>
</dbReference>
<dbReference type="InterPro" id="IPR013097">
    <property type="entry name" value="Dabb"/>
</dbReference>
<evidence type="ECO:0000313" key="3">
    <source>
        <dbReference type="Proteomes" id="UP000272400"/>
    </source>
</evidence>
<name>A0A3N1D4R6_9ACTN</name>
<evidence type="ECO:0000313" key="2">
    <source>
        <dbReference type="EMBL" id="ROO88531.1"/>
    </source>
</evidence>
<dbReference type="Proteomes" id="UP000272400">
    <property type="component" value="Unassembled WGS sequence"/>
</dbReference>